<feature type="region of interest" description="Disordered" evidence="1">
    <location>
        <begin position="733"/>
        <end position="773"/>
    </location>
</feature>
<dbReference type="RefSeq" id="WP_262564892.1">
    <property type="nucleotide sequence ID" value="NZ_JAPFCC010000001.1"/>
</dbReference>
<gene>
    <name evidence="3" type="ORF">NX722_21335</name>
</gene>
<dbReference type="InterPro" id="IPR011045">
    <property type="entry name" value="N2O_reductase_N"/>
</dbReference>
<keyword evidence="4" id="KW-1185">Reference proteome</keyword>
<evidence type="ECO:0000313" key="3">
    <source>
        <dbReference type="EMBL" id="MCW7555120.1"/>
    </source>
</evidence>
<dbReference type="Gene3D" id="2.160.20.110">
    <property type="match status" value="2"/>
</dbReference>
<comment type="caution">
    <text evidence="3">The sequence shown here is derived from an EMBL/GenBank/DDBJ whole genome shotgun (WGS) entry which is preliminary data.</text>
</comment>
<feature type="compositionally biased region" description="Polar residues" evidence="1">
    <location>
        <begin position="733"/>
        <end position="748"/>
    </location>
</feature>
<feature type="region of interest" description="Disordered" evidence="1">
    <location>
        <begin position="579"/>
        <end position="603"/>
    </location>
</feature>
<feature type="compositionally biased region" description="Low complexity" evidence="1">
    <location>
        <begin position="579"/>
        <end position="594"/>
    </location>
</feature>
<organism evidence="3 4">
    <name type="scientific">Endozoicomonas gorgoniicola</name>
    <dbReference type="NCBI Taxonomy" id="1234144"/>
    <lineage>
        <taxon>Bacteria</taxon>
        <taxon>Pseudomonadati</taxon>
        <taxon>Pseudomonadota</taxon>
        <taxon>Gammaproteobacteria</taxon>
        <taxon>Oceanospirillales</taxon>
        <taxon>Endozoicomonadaceae</taxon>
        <taxon>Endozoicomonas</taxon>
    </lineage>
</organism>
<dbReference type="SUPFAM" id="SSF50974">
    <property type="entry name" value="Nitrous oxide reductase, N-terminal domain"/>
    <property type="match status" value="1"/>
</dbReference>
<reference evidence="3 4" key="1">
    <citation type="submission" date="2022-10" db="EMBL/GenBank/DDBJ databases">
        <title>High-quality genome sequences of two octocoral-associated bacteria, Endozoicomonas euniceicola EF212 and Endozoicomonas gorgoniicola PS125.</title>
        <authorList>
            <person name="Chiou Y.-J."/>
            <person name="Chen Y.-H."/>
        </authorList>
    </citation>
    <scope>NUCLEOTIDE SEQUENCE [LARGE SCALE GENOMIC DNA]</scope>
    <source>
        <strain evidence="3 4">PS125</strain>
    </source>
</reference>
<evidence type="ECO:0000256" key="2">
    <source>
        <dbReference type="SAM" id="Phobius"/>
    </source>
</evidence>
<keyword evidence="2" id="KW-0812">Transmembrane</keyword>
<dbReference type="EMBL" id="JAPFCC010000001">
    <property type="protein sequence ID" value="MCW7555120.1"/>
    <property type="molecule type" value="Genomic_DNA"/>
</dbReference>
<proteinExistence type="predicted"/>
<keyword evidence="2" id="KW-0472">Membrane</keyword>
<name>A0ABT3N0I5_9GAMM</name>
<sequence>MSKKLIKHQNWQSLIINKKAIAFLLIVGIPNWSGWASVIQLDSNNFNQYLNADHPVEGSYQLVSDIDLTRLTPWKPVGNGSIPFSVNLDGNYHVISGLSVSTSADNTASGLFGSLQDSTIRQILLNQPEVTSSGKSSPAGALAGEMKRSRIEAIVSSAGTIKTTGFLSHAGGIAGKVSDNSIIRDSLNTGTVTTTGGASAGGIAGSADQKSSISNDLNTGRIVSRNLHSSPAGGIVGALKSNSVANNNMNTGEVNVGFTEHSGGIVGEAETARILYNLNTGKISSDHLIPYHGDYGKEGGESGGIVGLTQKRTLVSKNLNTGSISTKDWRGHTGGITGQVNNASVSENVNAGTVTTEGWQAYSGGINGEAKGGSIHDNLNTGVIITKGTNGHVGGISGFATRGASVYNNVNTGSVEAQGPSSSESPVVARVYEAGRIVNNLNTFTEYKDDSDPANGQNMGVRTLSKSTLKSGLNGLSGTVWNAGEASQLPIPKGINTPYRELSRINGSKQRNNQFPAALNEFADPGGASTATSFNRTIWNSPDGYLPFLKGFSKPQTLLAGIDCTPGGFACSDEKDITPTPSAIPSSSARPSTTGALKVQPTSTTEALLAQPTSTTGALLVQPTSTTGALKVQPTSTTGALLVQPTSTTGALQVQPTATTGALQVQPTSTTGALLAQPTSTTGALLAQPTATTGALLVQPASTSELVTASETSTFSGSESPSATLTAFEISPSTSTARLQAKPSSSYTELPHSISPTTHPPSPSDNCPPPEGTPLFQTYDPTNQQIYVIIQPESSSEEVVLARYKGSELDEQFGLCGIVTYTTSASHSGIMESYLSLAGQVIHETTGSHLYLVVTPQSGKTVLLEFPLSTARKSQAQFNVPSNVFPENVQINDTAHHQGVMYLTGKMDNAVFVGRYHQQRLTFFKSSDELKDEEEALRLRVSPDSEYLYVTGIRNNGDAPYPVFIRQYDSKLLTPTAAFGDNGEEIMITTDTDNSQQDILMEKDWVYVAVVSPESKKLSIRRFATDNGQMDGTFIIDDIMDYPLSTPGSFSTVRLMTTEHYLHALIYNSNGQVSIVTYENQVNINHFNTTFKTSATQFIRPFFKGDKAYLAVGHADLEEGSRHIRMLEISLGLQNYMHHKKSPAASSSSDVIPGWGVAVSVITGVAISALVIIGVVIKHKSRSHAPEAVMDNLIELGAAK</sequence>
<protein>
    <submittedName>
        <fullName evidence="3">Uncharacterized protein</fullName>
    </submittedName>
</protein>
<feature type="compositionally biased region" description="Pro residues" evidence="1">
    <location>
        <begin position="758"/>
        <end position="772"/>
    </location>
</feature>
<evidence type="ECO:0000313" key="4">
    <source>
        <dbReference type="Proteomes" id="UP001209854"/>
    </source>
</evidence>
<feature type="transmembrane region" description="Helical" evidence="2">
    <location>
        <begin position="1155"/>
        <end position="1177"/>
    </location>
</feature>
<keyword evidence="2" id="KW-1133">Transmembrane helix</keyword>
<accession>A0ABT3N0I5</accession>
<dbReference type="Proteomes" id="UP001209854">
    <property type="component" value="Unassembled WGS sequence"/>
</dbReference>
<evidence type="ECO:0000256" key="1">
    <source>
        <dbReference type="SAM" id="MobiDB-lite"/>
    </source>
</evidence>